<dbReference type="Pfam" id="PF05016">
    <property type="entry name" value="ParE_toxin"/>
    <property type="match status" value="1"/>
</dbReference>
<evidence type="ECO:0000313" key="3">
    <source>
        <dbReference type="Proteomes" id="UP000526625"/>
    </source>
</evidence>
<name>A0ABR6R0G2_RHITR</name>
<dbReference type="EMBL" id="JACHBF010000008">
    <property type="protein sequence ID" value="MBB6492655.1"/>
    <property type="molecule type" value="Genomic_DNA"/>
</dbReference>
<dbReference type="Gene3D" id="3.30.2310.20">
    <property type="entry name" value="RelE-like"/>
    <property type="match status" value="1"/>
</dbReference>
<organism evidence="2 3">
    <name type="scientific">Rhizobium tropici</name>
    <dbReference type="NCBI Taxonomy" id="398"/>
    <lineage>
        <taxon>Bacteria</taxon>
        <taxon>Pseudomonadati</taxon>
        <taxon>Pseudomonadota</taxon>
        <taxon>Alphaproteobacteria</taxon>
        <taxon>Hyphomicrobiales</taxon>
        <taxon>Rhizobiaceae</taxon>
        <taxon>Rhizobium/Agrobacterium group</taxon>
        <taxon>Rhizobium</taxon>
    </lineage>
</organism>
<keyword evidence="1" id="KW-1277">Toxin-antitoxin system</keyword>
<protein>
    <submittedName>
        <fullName evidence="2">Toxin ParE1/3/4</fullName>
    </submittedName>
</protein>
<gene>
    <name evidence="2" type="ORF">GGD45_003063</name>
</gene>
<evidence type="ECO:0000313" key="2">
    <source>
        <dbReference type="EMBL" id="MBB6492655.1"/>
    </source>
</evidence>
<evidence type="ECO:0000256" key="1">
    <source>
        <dbReference type="ARBA" id="ARBA00022649"/>
    </source>
</evidence>
<keyword evidence="3" id="KW-1185">Reference proteome</keyword>
<dbReference type="RefSeq" id="WP_244441445.1">
    <property type="nucleotide sequence ID" value="NZ_JAADZA010000010.1"/>
</dbReference>
<reference evidence="2 3" key="1">
    <citation type="submission" date="2020-08" db="EMBL/GenBank/DDBJ databases">
        <title>Genomic Encyclopedia of Type Strains, Phase IV (KMG-V): Genome sequencing to study the core and pangenomes of soil and plant-associated prokaryotes.</title>
        <authorList>
            <person name="Whitman W."/>
        </authorList>
    </citation>
    <scope>NUCLEOTIDE SEQUENCE [LARGE SCALE GENOMIC DNA]</scope>
    <source>
        <strain evidence="2 3">SEMIA 4059</strain>
    </source>
</reference>
<comment type="caution">
    <text evidence="2">The sequence shown here is derived from an EMBL/GenBank/DDBJ whole genome shotgun (WGS) entry which is preliminary data.</text>
</comment>
<proteinExistence type="predicted"/>
<accession>A0ABR6R0G2</accession>
<dbReference type="InterPro" id="IPR035093">
    <property type="entry name" value="RelE/ParE_toxin_dom_sf"/>
</dbReference>
<dbReference type="Proteomes" id="UP000526625">
    <property type="component" value="Unassembled WGS sequence"/>
</dbReference>
<dbReference type="InterPro" id="IPR007712">
    <property type="entry name" value="RelE/ParE_toxin"/>
</dbReference>
<sequence length="116" mass="13159">MVNRPRKYGLSSLAVTDLEGIWRYTVENWSVRRAEIYHAEIVEAFEGLASGLKIGRATDIRDGYFKYAVGSHVIYYLLRNGEIAIIRILQPANGCRSASLKRCLASETTVWFGQFL</sequence>